<feature type="transmembrane region" description="Helical" evidence="1">
    <location>
        <begin position="22"/>
        <end position="41"/>
    </location>
</feature>
<protein>
    <submittedName>
        <fullName evidence="2">DUF4184 family protein</fullName>
    </submittedName>
</protein>
<dbReference type="Pfam" id="PF13803">
    <property type="entry name" value="DUF4184"/>
    <property type="match status" value="1"/>
</dbReference>
<accession>A0A502CZA7</accession>
<feature type="transmembrane region" description="Helical" evidence="1">
    <location>
        <begin position="191"/>
        <end position="213"/>
    </location>
</feature>
<dbReference type="RefSeq" id="WP_140737624.1">
    <property type="nucleotide sequence ID" value="NZ_RCZM01000002.1"/>
</dbReference>
<sequence length="270" mass="29079">MPFTPAHVAAVLPLVGRERPRWAVPSALVIGSMVPDVLYFVPISSHRNFSHSLLGVLTLDLVLGLVFMGLWRVVAAPVVRDLVPLAVRARLPVPHRPRAYEWRWAAPGVVIGSLTHVFWDAFTHSDGWGVRHLRALSDPLVGSLLAFKVAQYGSGVVGVLVVLGYGLRVLSDTSPEHDDSPLATPVERGSAWLVLLVVPIVCAIAFTVAAMVTGVGTEMLLYVAVVRGVSGLGLALTAVAVWWHLRVRPRRCDPAVVAGTPADRATDRSR</sequence>
<feature type="transmembrane region" description="Helical" evidence="1">
    <location>
        <begin position="219"/>
        <end position="243"/>
    </location>
</feature>
<name>A0A502CZA7_9MICO</name>
<evidence type="ECO:0000313" key="3">
    <source>
        <dbReference type="Proteomes" id="UP000317722"/>
    </source>
</evidence>
<organism evidence="2 3">
    <name type="scientific">Pedococcus bigeumensis</name>
    <dbReference type="NCBI Taxonomy" id="433644"/>
    <lineage>
        <taxon>Bacteria</taxon>
        <taxon>Bacillati</taxon>
        <taxon>Actinomycetota</taxon>
        <taxon>Actinomycetes</taxon>
        <taxon>Micrococcales</taxon>
        <taxon>Intrasporangiaceae</taxon>
        <taxon>Pedococcus</taxon>
    </lineage>
</organism>
<keyword evidence="1" id="KW-1133">Transmembrane helix</keyword>
<keyword evidence="1" id="KW-0472">Membrane</keyword>
<feature type="transmembrane region" description="Helical" evidence="1">
    <location>
        <begin position="53"/>
        <end position="74"/>
    </location>
</feature>
<dbReference type="InterPro" id="IPR025238">
    <property type="entry name" value="DUF4184"/>
</dbReference>
<reference evidence="2 3" key="1">
    <citation type="journal article" date="2019" name="Environ. Microbiol.">
        <title>Species interactions and distinct microbial communities in high Arctic permafrost affected cryosols are associated with the CH4 and CO2 gas fluxes.</title>
        <authorList>
            <person name="Altshuler I."/>
            <person name="Hamel J."/>
            <person name="Turney S."/>
            <person name="Magnuson E."/>
            <person name="Levesque R."/>
            <person name="Greer C."/>
            <person name="Whyte L.G."/>
        </authorList>
    </citation>
    <scope>NUCLEOTIDE SEQUENCE [LARGE SCALE GENOMIC DNA]</scope>
    <source>
        <strain evidence="2 3">S9.3A</strain>
    </source>
</reference>
<feature type="transmembrane region" description="Helical" evidence="1">
    <location>
        <begin position="149"/>
        <end position="170"/>
    </location>
</feature>
<evidence type="ECO:0000313" key="2">
    <source>
        <dbReference type="EMBL" id="TPG17860.1"/>
    </source>
</evidence>
<keyword evidence="3" id="KW-1185">Reference proteome</keyword>
<keyword evidence="1" id="KW-0812">Transmembrane</keyword>
<proteinExistence type="predicted"/>
<evidence type="ECO:0000256" key="1">
    <source>
        <dbReference type="SAM" id="Phobius"/>
    </source>
</evidence>
<gene>
    <name evidence="2" type="ORF">EAH86_05345</name>
</gene>
<dbReference type="Proteomes" id="UP000317722">
    <property type="component" value="Unassembled WGS sequence"/>
</dbReference>
<dbReference type="OrthoDB" id="8481923at2"/>
<dbReference type="AlphaFoldDB" id="A0A502CZA7"/>
<dbReference type="EMBL" id="RCZM01000002">
    <property type="protein sequence ID" value="TPG17860.1"/>
    <property type="molecule type" value="Genomic_DNA"/>
</dbReference>
<comment type="caution">
    <text evidence="2">The sequence shown here is derived from an EMBL/GenBank/DDBJ whole genome shotgun (WGS) entry which is preliminary data.</text>
</comment>